<keyword evidence="3 7" id="KW-0694">RNA-binding</keyword>
<feature type="domain" description="PPIase cyclophilin-type" evidence="10">
    <location>
        <begin position="1"/>
        <end position="71"/>
    </location>
</feature>
<dbReference type="EMBL" id="MVGT01000186">
    <property type="protein sequence ID" value="OVA19463.1"/>
    <property type="molecule type" value="Genomic_DNA"/>
</dbReference>
<evidence type="ECO:0000256" key="2">
    <source>
        <dbReference type="ARBA" id="ARBA00004123"/>
    </source>
</evidence>
<dbReference type="GO" id="GO:0005634">
    <property type="term" value="C:nucleus"/>
    <property type="evidence" value="ECO:0007669"/>
    <property type="project" value="UniProtKB-SubCell"/>
</dbReference>
<dbReference type="InterPro" id="IPR000504">
    <property type="entry name" value="RRM_dom"/>
</dbReference>
<dbReference type="Proteomes" id="UP000195402">
    <property type="component" value="Unassembled WGS sequence"/>
</dbReference>
<organism evidence="12 13">
    <name type="scientific">Macleaya cordata</name>
    <name type="common">Five-seeded plume-poppy</name>
    <name type="synonym">Bocconia cordata</name>
    <dbReference type="NCBI Taxonomy" id="56857"/>
    <lineage>
        <taxon>Eukaryota</taxon>
        <taxon>Viridiplantae</taxon>
        <taxon>Streptophyta</taxon>
        <taxon>Embryophyta</taxon>
        <taxon>Tracheophyta</taxon>
        <taxon>Spermatophyta</taxon>
        <taxon>Magnoliopsida</taxon>
        <taxon>Ranunculales</taxon>
        <taxon>Papaveraceae</taxon>
        <taxon>Papaveroideae</taxon>
        <taxon>Macleaya</taxon>
    </lineage>
</organism>
<dbReference type="InParanoid" id="A0A200R9Y0"/>
<dbReference type="OrthoDB" id="2083at2759"/>
<dbReference type="GO" id="GO:0003755">
    <property type="term" value="F:peptidyl-prolyl cis-trans isomerase activity"/>
    <property type="evidence" value="ECO:0007669"/>
    <property type="project" value="UniProtKB-UniRule"/>
</dbReference>
<dbReference type="SMART" id="SM00360">
    <property type="entry name" value="RRM"/>
    <property type="match status" value="1"/>
</dbReference>
<evidence type="ECO:0000259" key="11">
    <source>
        <dbReference type="PROSITE" id="PS50102"/>
    </source>
</evidence>
<dbReference type="SUPFAM" id="SSF54928">
    <property type="entry name" value="RNA-binding domain, RBD"/>
    <property type="match status" value="1"/>
</dbReference>
<keyword evidence="4 8" id="KW-0697">Rotamase</keyword>
<dbReference type="PANTHER" id="PTHR45843:SF1">
    <property type="entry name" value="PEPTIDYL-PROLYL CIS-TRANS ISOMERASE-LIKE 4"/>
    <property type="match status" value="1"/>
</dbReference>
<comment type="caution">
    <text evidence="12">The sequence shown here is derived from an EMBL/GenBank/DDBJ whole genome shotgun (WGS) entry which is preliminary data.</text>
</comment>
<gene>
    <name evidence="12" type="ORF">BVC80_9057g39</name>
</gene>
<name>A0A200R9Y0_MACCD</name>
<dbReference type="SUPFAM" id="SSF50891">
    <property type="entry name" value="Cyclophilin-like"/>
    <property type="match status" value="1"/>
</dbReference>
<accession>A0A200R9Y0</accession>
<dbReference type="InterPro" id="IPR035979">
    <property type="entry name" value="RBD_domain_sf"/>
</dbReference>
<dbReference type="Gene3D" id="3.30.70.330">
    <property type="match status" value="1"/>
</dbReference>
<evidence type="ECO:0000313" key="13">
    <source>
        <dbReference type="Proteomes" id="UP000195402"/>
    </source>
</evidence>
<comment type="catalytic activity">
    <reaction evidence="1 8">
        <text>[protein]-peptidylproline (omega=180) = [protein]-peptidylproline (omega=0)</text>
        <dbReference type="Rhea" id="RHEA:16237"/>
        <dbReference type="Rhea" id="RHEA-COMP:10747"/>
        <dbReference type="Rhea" id="RHEA-COMP:10748"/>
        <dbReference type="ChEBI" id="CHEBI:83833"/>
        <dbReference type="ChEBI" id="CHEBI:83834"/>
        <dbReference type="EC" id="5.2.1.8"/>
    </reaction>
</comment>
<evidence type="ECO:0000256" key="4">
    <source>
        <dbReference type="ARBA" id="ARBA00023110"/>
    </source>
</evidence>
<evidence type="ECO:0000313" key="12">
    <source>
        <dbReference type="EMBL" id="OVA19463.1"/>
    </source>
</evidence>
<dbReference type="EC" id="5.2.1.8" evidence="8"/>
<evidence type="ECO:0000259" key="10">
    <source>
        <dbReference type="PROSITE" id="PS50072"/>
    </source>
</evidence>
<comment type="similarity">
    <text evidence="8">Belongs to the cyclophilin-type PPIase family. PPIL4 subfamily.</text>
</comment>
<feature type="domain" description="RRM" evidence="11">
    <location>
        <begin position="152"/>
        <end position="230"/>
    </location>
</feature>
<feature type="compositionally biased region" description="Basic and acidic residues" evidence="9">
    <location>
        <begin position="295"/>
        <end position="322"/>
    </location>
</feature>
<feature type="compositionally biased region" description="Basic and acidic residues" evidence="9">
    <location>
        <begin position="333"/>
        <end position="394"/>
    </location>
</feature>
<feature type="region of interest" description="Disordered" evidence="9">
    <location>
        <begin position="293"/>
        <end position="394"/>
    </location>
</feature>
<dbReference type="InterPro" id="IPR002130">
    <property type="entry name" value="Cyclophilin-type_PPIase_dom"/>
</dbReference>
<evidence type="ECO:0000256" key="6">
    <source>
        <dbReference type="ARBA" id="ARBA00023242"/>
    </source>
</evidence>
<comment type="function">
    <text evidence="8">PPIases accelerate the folding of proteins. It catalyzes the cis-trans isomerization of proline imidic peptide bonds in oligopeptides.</text>
</comment>
<dbReference type="Pfam" id="PF00160">
    <property type="entry name" value="Pro_isomerase"/>
    <property type="match status" value="1"/>
</dbReference>
<dbReference type="AlphaFoldDB" id="A0A200R9Y0"/>
<protein>
    <recommendedName>
        <fullName evidence="8">Peptidyl-prolyl cis-trans isomerase</fullName>
        <shortName evidence="8">PPIase</shortName>
        <ecNumber evidence="8">5.2.1.8</ecNumber>
    </recommendedName>
</protein>
<dbReference type="PRINTS" id="PR00153">
    <property type="entry name" value="CSAPPISMRASE"/>
</dbReference>
<dbReference type="Gene3D" id="2.40.100.10">
    <property type="entry name" value="Cyclophilin-like"/>
    <property type="match status" value="1"/>
</dbReference>
<keyword evidence="13" id="KW-1185">Reference proteome</keyword>
<proteinExistence type="inferred from homology"/>
<dbReference type="STRING" id="56857.A0A200R9Y0"/>
<dbReference type="InterPro" id="IPR012677">
    <property type="entry name" value="Nucleotide-bd_a/b_plait_sf"/>
</dbReference>
<dbReference type="InterPro" id="IPR035542">
    <property type="entry name" value="CRIP"/>
</dbReference>
<keyword evidence="5 8" id="KW-0413">Isomerase</keyword>
<evidence type="ECO:0000256" key="3">
    <source>
        <dbReference type="ARBA" id="ARBA00022884"/>
    </source>
</evidence>
<sequence length="416" mass="48206">MGTVSMLSAGENKNASQFYFTLRDDIDFLNGEYTVFGKVAEGFDTLTKINETYVDGDFRPFTNIRIKHTCILDDPFDDPPQLIELIPNASPEGKPQAEIYDDIRLEDNFLSVDELGPAELEKVIREKEAHCSAVFLECIGDIPHADVQPPENILFVCRLHPRTTDLDLKESFSRFGSVISAKVVRDYKTGESLCYSFIEFKTKEESERALLKMDNTVIHGRRIRVDFYQSSYKSWSQYKHQGTGRGIKCGGLNHVARHCKGIPSTRTEPQKHILKDGNSQRCRKNKTEIVSTKSSEWETNHGGIESEVKHHEKVNPKSRFDGETDSTYLRRQHFGDRICAREKDSKKPRLDKQNTDEERHHERFGDRRCAREKDSKKPRLDKQYGDEEKYQEKSMMKCDKKIYRHGGRGDRRWARE</sequence>
<evidence type="ECO:0000256" key="5">
    <source>
        <dbReference type="ARBA" id="ARBA00023235"/>
    </source>
</evidence>
<evidence type="ECO:0000256" key="1">
    <source>
        <dbReference type="ARBA" id="ARBA00000971"/>
    </source>
</evidence>
<evidence type="ECO:0000256" key="9">
    <source>
        <dbReference type="SAM" id="MobiDB-lite"/>
    </source>
</evidence>
<comment type="subcellular location">
    <subcellularLocation>
        <location evidence="2 8">Nucleus</location>
    </subcellularLocation>
</comment>
<dbReference type="PROSITE" id="PS50072">
    <property type="entry name" value="CSA_PPIASE_2"/>
    <property type="match status" value="1"/>
</dbReference>
<dbReference type="PROSITE" id="PS50102">
    <property type="entry name" value="RRM"/>
    <property type="match status" value="1"/>
</dbReference>
<dbReference type="InterPro" id="IPR029000">
    <property type="entry name" value="Cyclophilin-like_dom_sf"/>
</dbReference>
<keyword evidence="6 8" id="KW-0539">Nucleus</keyword>
<evidence type="ECO:0000256" key="8">
    <source>
        <dbReference type="RuleBase" id="RU365081"/>
    </source>
</evidence>
<dbReference type="Pfam" id="PF00076">
    <property type="entry name" value="RRM_1"/>
    <property type="match status" value="1"/>
</dbReference>
<evidence type="ECO:0000256" key="7">
    <source>
        <dbReference type="PROSITE-ProRule" id="PRU00176"/>
    </source>
</evidence>
<dbReference type="PANTHER" id="PTHR45843">
    <property type="entry name" value="PEPTIDYL-PROLYL CIS-TRANS ISOMERASE-LIKE 4"/>
    <property type="match status" value="1"/>
</dbReference>
<dbReference type="GO" id="GO:0003723">
    <property type="term" value="F:RNA binding"/>
    <property type="evidence" value="ECO:0007669"/>
    <property type="project" value="UniProtKB-UniRule"/>
</dbReference>
<reference evidence="12 13" key="1">
    <citation type="journal article" date="2017" name="Mol. Plant">
        <title>The Genome of Medicinal Plant Macleaya cordata Provides New Insights into Benzylisoquinoline Alkaloids Metabolism.</title>
        <authorList>
            <person name="Liu X."/>
            <person name="Liu Y."/>
            <person name="Huang P."/>
            <person name="Ma Y."/>
            <person name="Qing Z."/>
            <person name="Tang Q."/>
            <person name="Cao H."/>
            <person name="Cheng P."/>
            <person name="Zheng Y."/>
            <person name="Yuan Z."/>
            <person name="Zhou Y."/>
            <person name="Liu J."/>
            <person name="Tang Z."/>
            <person name="Zhuo Y."/>
            <person name="Zhang Y."/>
            <person name="Yu L."/>
            <person name="Huang J."/>
            <person name="Yang P."/>
            <person name="Peng Q."/>
            <person name="Zhang J."/>
            <person name="Jiang W."/>
            <person name="Zhang Z."/>
            <person name="Lin K."/>
            <person name="Ro D.K."/>
            <person name="Chen X."/>
            <person name="Xiong X."/>
            <person name="Shang Y."/>
            <person name="Huang S."/>
            <person name="Zeng J."/>
        </authorList>
    </citation>
    <scope>NUCLEOTIDE SEQUENCE [LARGE SCALE GENOMIC DNA]</scope>
    <source>
        <strain evidence="13">cv. BLH2017</strain>
        <tissue evidence="12">Root</tissue>
    </source>
</reference>